<protein>
    <recommendedName>
        <fullName evidence="3">DUF295 domain-containing protein</fullName>
    </recommendedName>
</protein>
<proteinExistence type="predicted"/>
<name>A0A5J9VXY1_9POAL</name>
<evidence type="ECO:0000313" key="1">
    <source>
        <dbReference type="EMBL" id="TVU40491.1"/>
    </source>
</evidence>
<gene>
    <name evidence="1" type="ORF">EJB05_13958</name>
</gene>
<reference evidence="1 2" key="1">
    <citation type="journal article" date="2019" name="Sci. Rep.">
        <title>A high-quality genome of Eragrostis curvula grass provides insights into Poaceae evolution and supports new strategies to enhance forage quality.</title>
        <authorList>
            <person name="Carballo J."/>
            <person name="Santos B.A.C.M."/>
            <person name="Zappacosta D."/>
            <person name="Garbus I."/>
            <person name="Selva J.P."/>
            <person name="Gallo C.A."/>
            <person name="Diaz A."/>
            <person name="Albertini E."/>
            <person name="Caccamo M."/>
            <person name="Echenique V."/>
        </authorList>
    </citation>
    <scope>NUCLEOTIDE SEQUENCE [LARGE SCALE GENOMIC DNA]</scope>
    <source>
        <strain evidence="2">cv. Victoria</strain>
        <tissue evidence="1">Leaf</tissue>
    </source>
</reference>
<comment type="caution">
    <text evidence="1">The sequence shown here is derived from an EMBL/GenBank/DDBJ whole genome shotgun (WGS) entry which is preliminary data.</text>
</comment>
<dbReference type="PANTHER" id="PTHR32133:SF386">
    <property type="entry name" value="F-BOX DOMAIN-CONTAINING PROTEIN"/>
    <property type="match status" value="1"/>
</dbReference>
<feature type="non-terminal residue" evidence="1">
    <location>
        <position position="1"/>
    </location>
</feature>
<dbReference type="EMBL" id="RWGY01000007">
    <property type="protein sequence ID" value="TVU40491.1"/>
    <property type="molecule type" value="Genomic_DNA"/>
</dbReference>
<evidence type="ECO:0008006" key="3">
    <source>
        <dbReference type="Google" id="ProtNLM"/>
    </source>
</evidence>
<sequence length="305" mass="34475">MLGFVYYTDRTSTFVRTSSSCPPIADCGKLLVMDARHGRVLLQSTSPEWLGEPWKNVIVVWDPITNEQWKLPLLRRSRDPSGWNASVLCANYGICDHLDCIHGPFLVVLVVSRSNYISVYTYSSEIGTWNKPTTAWHPVQEDIDWHWQSNSALVGNALYIKFRYSLSILEFNLATRVMSVVDCANLMTTEAGGLGFAHLRHTEIYLWSRDAGPDGHVGWVQGRVIDCRTLIPCGTRINSFDVVGFADAVDVIFVCVNDEIFTFDLKFGQGKMVCKDGGRMFDVFPYTSFYTPGSRRRISEYNLIA</sequence>
<evidence type="ECO:0000313" key="2">
    <source>
        <dbReference type="Proteomes" id="UP000324897"/>
    </source>
</evidence>
<dbReference type="Gramene" id="TVU40491">
    <property type="protein sequence ID" value="TVU40491"/>
    <property type="gene ID" value="EJB05_13958"/>
</dbReference>
<dbReference type="PANTHER" id="PTHR32133">
    <property type="entry name" value="OS07G0120400 PROTEIN"/>
    <property type="match status" value="1"/>
</dbReference>
<organism evidence="1 2">
    <name type="scientific">Eragrostis curvula</name>
    <name type="common">weeping love grass</name>
    <dbReference type="NCBI Taxonomy" id="38414"/>
    <lineage>
        <taxon>Eukaryota</taxon>
        <taxon>Viridiplantae</taxon>
        <taxon>Streptophyta</taxon>
        <taxon>Embryophyta</taxon>
        <taxon>Tracheophyta</taxon>
        <taxon>Spermatophyta</taxon>
        <taxon>Magnoliopsida</taxon>
        <taxon>Liliopsida</taxon>
        <taxon>Poales</taxon>
        <taxon>Poaceae</taxon>
        <taxon>PACMAD clade</taxon>
        <taxon>Chloridoideae</taxon>
        <taxon>Eragrostideae</taxon>
        <taxon>Eragrostidinae</taxon>
        <taxon>Eragrostis</taxon>
    </lineage>
</organism>
<dbReference type="AlphaFoldDB" id="A0A5J9VXY1"/>
<accession>A0A5J9VXY1</accession>
<keyword evidence="2" id="KW-1185">Reference proteome</keyword>
<dbReference type="Proteomes" id="UP000324897">
    <property type="component" value="Chromosome 4"/>
</dbReference>